<feature type="region of interest" description="Disordered" evidence="1">
    <location>
        <begin position="19"/>
        <end position="63"/>
    </location>
</feature>
<dbReference type="RefSeq" id="WP_265788028.1">
    <property type="nucleotide sequence ID" value="NZ_BAABRS010000001.1"/>
</dbReference>
<dbReference type="Gene3D" id="2.120.10.30">
    <property type="entry name" value="TolB, C-terminal domain"/>
    <property type="match status" value="1"/>
</dbReference>
<dbReference type="Pfam" id="PF17170">
    <property type="entry name" value="DUF5128"/>
    <property type="match status" value="1"/>
</dbReference>
<dbReference type="Proteomes" id="UP001207337">
    <property type="component" value="Unassembled WGS sequence"/>
</dbReference>
<feature type="compositionally biased region" description="Polar residues" evidence="1">
    <location>
        <begin position="25"/>
        <end position="41"/>
    </location>
</feature>
<reference evidence="2 3" key="1">
    <citation type="submission" date="2021-11" db="EMBL/GenBank/DDBJ databases">
        <title>Aliifidinibius sp. nov., a new bacterium isolated from saline soil.</title>
        <authorList>
            <person name="Galisteo C."/>
            <person name="De La Haba R."/>
            <person name="Sanchez-Porro C."/>
            <person name="Ventosa A."/>
        </authorList>
    </citation>
    <scope>NUCLEOTIDE SEQUENCE [LARGE SCALE GENOMIC DNA]</scope>
    <source>
        <strain evidence="2 3">KACC 190600</strain>
    </source>
</reference>
<dbReference type="SUPFAM" id="SSF101898">
    <property type="entry name" value="NHL repeat"/>
    <property type="match status" value="1"/>
</dbReference>
<accession>A0ABT3PWK8</accession>
<organism evidence="2 3">
    <name type="scientific">Fodinibius salicampi</name>
    <dbReference type="NCBI Taxonomy" id="1920655"/>
    <lineage>
        <taxon>Bacteria</taxon>
        <taxon>Pseudomonadati</taxon>
        <taxon>Balneolota</taxon>
        <taxon>Balneolia</taxon>
        <taxon>Balneolales</taxon>
        <taxon>Balneolaceae</taxon>
        <taxon>Fodinibius</taxon>
    </lineage>
</organism>
<protein>
    <submittedName>
        <fullName evidence="2">6-bladed beta-propeller</fullName>
    </submittedName>
</protein>
<evidence type="ECO:0000313" key="2">
    <source>
        <dbReference type="EMBL" id="MCW9712237.1"/>
    </source>
</evidence>
<evidence type="ECO:0000313" key="3">
    <source>
        <dbReference type="Proteomes" id="UP001207337"/>
    </source>
</evidence>
<name>A0ABT3PWK8_9BACT</name>
<dbReference type="InterPro" id="IPR011042">
    <property type="entry name" value="6-blade_b-propeller_TolB-like"/>
</dbReference>
<keyword evidence="3" id="KW-1185">Reference proteome</keyword>
<sequence>MRSSTLILLLSVFFLSCSGEKSGERSPSTNQREASTTAEDTSQVREPVATEDSSKPAADSKLTPEIQFEREQRFGSTDEVVVGTIETFTVDDSGRVFIADRDQTTIHVYNPDGSYNTSLGREGKGPGEFSGIGSIKIHAGMLYAADRSPFPLRVHAYSLDSWEFSHTIPLWSNNRGAFEELNGKYPSQFYPRDDESFLVSYSRPGTDYLDEESFLHYYMQDENGEIISDKIFEQKDLRYLVYKYPDGYTVAYTFPFLEKSLFAISKDGLLYSARSKEFLIKVYNRNGKYLREIQHPFNQTELNQSELVVNTENKVRRKMINQHELPEDWPALETMFFYDENRLWVSTIVEDNEVYEWWILEDTGEVITKFEWPRDHPIEEVRNDKLYARETEDETGLEKIVRYDIVMTEQR</sequence>
<gene>
    <name evidence="2" type="ORF">LQ318_04885</name>
</gene>
<proteinExistence type="predicted"/>
<comment type="caution">
    <text evidence="2">The sequence shown here is derived from an EMBL/GenBank/DDBJ whole genome shotgun (WGS) entry which is preliminary data.</text>
</comment>
<evidence type="ECO:0000256" key="1">
    <source>
        <dbReference type="SAM" id="MobiDB-lite"/>
    </source>
</evidence>
<dbReference type="EMBL" id="JAJNDC010000001">
    <property type="protein sequence ID" value="MCW9712237.1"/>
    <property type="molecule type" value="Genomic_DNA"/>
</dbReference>
<dbReference type="PROSITE" id="PS51257">
    <property type="entry name" value="PROKAR_LIPOPROTEIN"/>
    <property type="match status" value="1"/>
</dbReference>